<protein>
    <submittedName>
        <fullName evidence="1">Uncharacterized protein</fullName>
    </submittedName>
</protein>
<proteinExistence type="predicted"/>
<dbReference type="HOGENOM" id="CLU_2885745_0_0_1"/>
<name>N1PQR4_DOTSN</name>
<dbReference type="OrthoDB" id="40334at2759"/>
<dbReference type="EMBL" id="KB446538">
    <property type="protein sequence ID" value="EME45727.1"/>
    <property type="molecule type" value="Genomic_DNA"/>
</dbReference>
<dbReference type="AlphaFoldDB" id="N1PQR4"/>
<gene>
    <name evidence="1" type="ORF">DOTSEDRAFT_71426</name>
</gene>
<evidence type="ECO:0000313" key="1">
    <source>
        <dbReference type="EMBL" id="EME45727.1"/>
    </source>
</evidence>
<sequence length="63" mass="7030">MKQALFASRTREASGYPSTLSIPSRIARSAKWSVFIRHFFCGACEEYVKAISRTYTPEGLASP</sequence>
<reference evidence="1 2" key="2">
    <citation type="journal article" date="2012" name="PLoS Pathog.">
        <title>Diverse lifestyles and strategies of plant pathogenesis encoded in the genomes of eighteen Dothideomycetes fungi.</title>
        <authorList>
            <person name="Ohm R.A."/>
            <person name="Feau N."/>
            <person name="Henrissat B."/>
            <person name="Schoch C.L."/>
            <person name="Horwitz B.A."/>
            <person name="Barry K.W."/>
            <person name="Condon B.J."/>
            <person name="Copeland A.C."/>
            <person name="Dhillon B."/>
            <person name="Glaser F."/>
            <person name="Hesse C.N."/>
            <person name="Kosti I."/>
            <person name="LaButti K."/>
            <person name="Lindquist E.A."/>
            <person name="Lucas S."/>
            <person name="Salamov A.A."/>
            <person name="Bradshaw R.E."/>
            <person name="Ciuffetti L."/>
            <person name="Hamelin R.C."/>
            <person name="Kema G.H.J."/>
            <person name="Lawrence C."/>
            <person name="Scott J.A."/>
            <person name="Spatafora J.W."/>
            <person name="Turgeon B.G."/>
            <person name="de Wit P.J.G.M."/>
            <person name="Zhong S."/>
            <person name="Goodwin S.B."/>
            <person name="Grigoriev I.V."/>
        </authorList>
    </citation>
    <scope>NUCLEOTIDE SEQUENCE [LARGE SCALE GENOMIC DNA]</scope>
    <source>
        <strain evidence="2">NZE10 / CBS 128990</strain>
    </source>
</reference>
<evidence type="ECO:0000313" key="2">
    <source>
        <dbReference type="Proteomes" id="UP000016933"/>
    </source>
</evidence>
<accession>N1PQR4</accession>
<organism evidence="1 2">
    <name type="scientific">Dothistroma septosporum (strain NZE10 / CBS 128990)</name>
    <name type="common">Red band needle blight fungus</name>
    <name type="synonym">Mycosphaerella pini</name>
    <dbReference type="NCBI Taxonomy" id="675120"/>
    <lineage>
        <taxon>Eukaryota</taxon>
        <taxon>Fungi</taxon>
        <taxon>Dikarya</taxon>
        <taxon>Ascomycota</taxon>
        <taxon>Pezizomycotina</taxon>
        <taxon>Dothideomycetes</taxon>
        <taxon>Dothideomycetidae</taxon>
        <taxon>Mycosphaerellales</taxon>
        <taxon>Mycosphaerellaceae</taxon>
        <taxon>Dothistroma</taxon>
    </lineage>
</organism>
<keyword evidence="2" id="KW-1185">Reference proteome</keyword>
<dbReference type="Proteomes" id="UP000016933">
    <property type="component" value="Unassembled WGS sequence"/>
</dbReference>
<reference evidence="2" key="1">
    <citation type="journal article" date="2012" name="PLoS Genet.">
        <title>The genomes of the fungal plant pathogens Cladosporium fulvum and Dothistroma septosporum reveal adaptation to different hosts and lifestyles but also signatures of common ancestry.</title>
        <authorList>
            <person name="de Wit P.J.G.M."/>
            <person name="van der Burgt A."/>
            <person name="Oekmen B."/>
            <person name="Stergiopoulos I."/>
            <person name="Abd-Elsalam K.A."/>
            <person name="Aerts A.L."/>
            <person name="Bahkali A.H."/>
            <person name="Beenen H.G."/>
            <person name="Chettri P."/>
            <person name="Cox M.P."/>
            <person name="Datema E."/>
            <person name="de Vries R.P."/>
            <person name="Dhillon B."/>
            <person name="Ganley A.R."/>
            <person name="Griffiths S.A."/>
            <person name="Guo Y."/>
            <person name="Hamelin R.C."/>
            <person name="Henrissat B."/>
            <person name="Kabir M.S."/>
            <person name="Jashni M.K."/>
            <person name="Kema G."/>
            <person name="Klaubauf S."/>
            <person name="Lapidus A."/>
            <person name="Levasseur A."/>
            <person name="Lindquist E."/>
            <person name="Mehrabi R."/>
            <person name="Ohm R.A."/>
            <person name="Owen T.J."/>
            <person name="Salamov A."/>
            <person name="Schwelm A."/>
            <person name="Schijlen E."/>
            <person name="Sun H."/>
            <person name="van den Burg H.A."/>
            <person name="van Ham R.C.H.J."/>
            <person name="Zhang S."/>
            <person name="Goodwin S.B."/>
            <person name="Grigoriev I.V."/>
            <person name="Collemare J."/>
            <person name="Bradshaw R.E."/>
        </authorList>
    </citation>
    <scope>NUCLEOTIDE SEQUENCE [LARGE SCALE GENOMIC DNA]</scope>
    <source>
        <strain evidence="2">NZE10 / CBS 128990</strain>
    </source>
</reference>